<reference evidence="7" key="1">
    <citation type="submission" date="2022-10" db="EMBL/GenBank/DDBJ databases">
        <title>Gaoshiqiia sediminis gen. nov., sp. nov., isolated from coastal sediment.</title>
        <authorList>
            <person name="Yu W.X."/>
            <person name="Mu D.S."/>
            <person name="Du J.Z."/>
            <person name="Liang Y.Q."/>
        </authorList>
    </citation>
    <scope>NUCLEOTIDE SEQUENCE</scope>
    <source>
        <strain evidence="7">A06</strain>
    </source>
</reference>
<keyword evidence="5" id="KW-0732">Signal</keyword>
<feature type="chain" id="PRO_5041447856" evidence="5">
    <location>
        <begin position="25"/>
        <end position="669"/>
    </location>
</feature>
<dbReference type="InterPro" id="IPR011990">
    <property type="entry name" value="TPR-like_helical_dom_sf"/>
</dbReference>
<organism evidence="7 8">
    <name type="scientific">Gaoshiqia sediminis</name>
    <dbReference type="NCBI Taxonomy" id="2986998"/>
    <lineage>
        <taxon>Bacteria</taxon>
        <taxon>Pseudomonadati</taxon>
        <taxon>Bacteroidota</taxon>
        <taxon>Bacteroidia</taxon>
        <taxon>Marinilabiliales</taxon>
        <taxon>Prolixibacteraceae</taxon>
        <taxon>Gaoshiqia</taxon>
    </lineage>
</organism>
<dbReference type="SUPFAM" id="SSF82171">
    <property type="entry name" value="DPP6 N-terminal domain-like"/>
    <property type="match status" value="1"/>
</dbReference>
<dbReference type="Pfam" id="PF00691">
    <property type="entry name" value="OmpA"/>
    <property type="match status" value="1"/>
</dbReference>
<evidence type="ECO:0000259" key="6">
    <source>
        <dbReference type="PROSITE" id="PS51123"/>
    </source>
</evidence>
<proteinExistence type="predicted"/>
<evidence type="ECO:0000256" key="5">
    <source>
        <dbReference type="SAM" id="SignalP"/>
    </source>
</evidence>
<protein>
    <submittedName>
        <fullName evidence="7">OmpA family protein</fullName>
    </submittedName>
</protein>
<dbReference type="PRINTS" id="PR01021">
    <property type="entry name" value="OMPADOMAIN"/>
</dbReference>
<dbReference type="SUPFAM" id="SSF48452">
    <property type="entry name" value="TPR-like"/>
    <property type="match status" value="1"/>
</dbReference>
<dbReference type="Pfam" id="PF07676">
    <property type="entry name" value="PD40"/>
    <property type="match status" value="2"/>
</dbReference>
<dbReference type="InterPro" id="IPR011659">
    <property type="entry name" value="WD40"/>
</dbReference>
<comment type="subcellular location">
    <subcellularLocation>
        <location evidence="1">Cell outer membrane</location>
    </subcellularLocation>
</comment>
<evidence type="ECO:0000256" key="2">
    <source>
        <dbReference type="ARBA" id="ARBA00023136"/>
    </source>
</evidence>
<feature type="signal peptide" evidence="5">
    <location>
        <begin position="1"/>
        <end position="24"/>
    </location>
</feature>
<accession>A0AA42CA32</accession>
<comment type="caution">
    <text evidence="7">The sequence shown here is derived from an EMBL/GenBank/DDBJ whole genome shotgun (WGS) entry which is preliminary data.</text>
</comment>
<name>A0AA42CA32_9BACT</name>
<keyword evidence="3" id="KW-0998">Cell outer membrane</keyword>
<dbReference type="RefSeq" id="WP_282593423.1">
    <property type="nucleotide sequence ID" value="NZ_JAPAAF010000055.1"/>
</dbReference>
<dbReference type="GO" id="GO:0009279">
    <property type="term" value="C:cell outer membrane"/>
    <property type="evidence" value="ECO:0007669"/>
    <property type="project" value="UniProtKB-SubCell"/>
</dbReference>
<dbReference type="Proteomes" id="UP001163821">
    <property type="component" value="Unassembled WGS sequence"/>
</dbReference>
<evidence type="ECO:0000256" key="3">
    <source>
        <dbReference type="ARBA" id="ARBA00023237"/>
    </source>
</evidence>
<dbReference type="InterPro" id="IPR006664">
    <property type="entry name" value="OMP_bac"/>
</dbReference>
<dbReference type="PANTHER" id="PTHR30329:SF21">
    <property type="entry name" value="LIPOPROTEIN YIAD-RELATED"/>
    <property type="match status" value="1"/>
</dbReference>
<dbReference type="InterPro" id="IPR006665">
    <property type="entry name" value="OmpA-like"/>
</dbReference>
<dbReference type="CDD" id="cd07185">
    <property type="entry name" value="OmpA_C-like"/>
    <property type="match status" value="1"/>
</dbReference>
<evidence type="ECO:0000256" key="4">
    <source>
        <dbReference type="PROSITE-ProRule" id="PRU00473"/>
    </source>
</evidence>
<evidence type="ECO:0000313" key="7">
    <source>
        <dbReference type="EMBL" id="MCW0484831.1"/>
    </source>
</evidence>
<dbReference type="InterPro" id="IPR036737">
    <property type="entry name" value="OmpA-like_sf"/>
</dbReference>
<sequence>MKENVLKIVLVLLLASLAPSAARAQKITAKVADWHFRKMNFTEAIKLYQYAFQKDTNNAYVARQLAEAYRQTDRPDETARWLRRLINRGDAQPGDVFRYAQALKNMASYEEAAYWEERFAALAPEDVRIRSVASLQDYQKWLQRDTARYQVKPVNLNTLGTEFGPTIFGNQLIYSSSGRTRTTFAQKYLGEPPSYLNLYAGEISDEGKLMKVKPFAPNMQSRHHDGPVSVHPNGEELFLTRNQSRRFRLLGGNGGFLNLEIEAGKKIDGEWESTGGFPYNSKSYSTGHPAIDPSGTVLYFTSDMPGGYGGADLYACRRVDGQWGEPMNLGPYVNTWGNETFPFIGADGVLYFSSDGHPGLGGMDIFRAHPVNGIYTVIENLGYPVNTHKDDLSLALNGEGTVGYFASNRPGGRGEDDLYSLKINKVSAEIDLLARDESTGEVLPDTRILLVHQQTDTTEVGITPPSGLISFQVSAGEDLDILASHDSYHEAGLTIGAETIRESERVFAEIALQYNREKNDGYPPPIFLEVENGQPLHVMELDYIYFDLANWNIREDAAETLTRVANILANYPDLEIRLESHADARGDARLNLALSEKRGKAAFLYLVAKEIYGDRMKYTAYGESRLLNICEDGVDCDEDEHAVNRRTVIKIVREGAFDEERLKRSPFYF</sequence>
<dbReference type="Gene3D" id="1.25.40.10">
    <property type="entry name" value="Tetratricopeptide repeat domain"/>
    <property type="match status" value="1"/>
</dbReference>
<gene>
    <name evidence="7" type="ORF">N2K84_19015</name>
</gene>
<dbReference type="AlphaFoldDB" id="A0AA42CA32"/>
<keyword evidence="8" id="KW-1185">Reference proteome</keyword>
<dbReference type="Gene3D" id="3.30.1330.60">
    <property type="entry name" value="OmpA-like domain"/>
    <property type="match status" value="1"/>
</dbReference>
<feature type="domain" description="OmpA-like" evidence="6">
    <location>
        <begin position="533"/>
        <end position="655"/>
    </location>
</feature>
<dbReference type="SUPFAM" id="SSF103088">
    <property type="entry name" value="OmpA-like"/>
    <property type="match status" value="1"/>
</dbReference>
<keyword evidence="2 4" id="KW-0472">Membrane</keyword>
<dbReference type="PANTHER" id="PTHR30329">
    <property type="entry name" value="STATOR ELEMENT OF FLAGELLAR MOTOR COMPLEX"/>
    <property type="match status" value="1"/>
</dbReference>
<evidence type="ECO:0000256" key="1">
    <source>
        <dbReference type="ARBA" id="ARBA00004442"/>
    </source>
</evidence>
<dbReference type="InterPro" id="IPR050330">
    <property type="entry name" value="Bact_OuterMem_StrucFunc"/>
</dbReference>
<dbReference type="EMBL" id="JAPAAF010000055">
    <property type="protein sequence ID" value="MCW0484831.1"/>
    <property type="molecule type" value="Genomic_DNA"/>
</dbReference>
<dbReference type="PROSITE" id="PS51123">
    <property type="entry name" value="OMPA_2"/>
    <property type="match status" value="1"/>
</dbReference>
<evidence type="ECO:0000313" key="8">
    <source>
        <dbReference type="Proteomes" id="UP001163821"/>
    </source>
</evidence>